<evidence type="ECO:0000256" key="1">
    <source>
        <dbReference type="SAM" id="MobiDB-lite"/>
    </source>
</evidence>
<name>A0A2J6Q4K6_9HELO</name>
<dbReference type="AlphaFoldDB" id="A0A2J6Q4K6"/>
<accession>A0A2J6Q4K6</accession>
<organism evidence="2 3">
    <name type="scientific">Hyaloscypha hepaticicola</name>
    <dbReference type="NCBI Taxonomy" id="2082293"/>
    <lineage>
        <taxon>Eukaryota</taxon>
        <taxon>Fungi</taxon>
        <taxon>Dikarya</taxon>
        <taxon>Ascomycota</taxon>
        <taxon>Pezizomycotina</taxon>
        <taxon>Leotiomycetes</taxon>
        <taxon>Helotiales</taxon>
        <taxon>Hyaloscyphaceae</taxon>
        <taxon>Hyaloscypha</taxon>
    </lineage>
</organism>
<reference evidence="2 3" key="1">
    <citation type="submission" date="2016-05" db="EMBL/GenBank/DDBJ databases">
        <title>A degradative enzymes factory behind the ericoid mycorrhizal symbiosis.</title>
        <authorList>
            <consortium name="DOE Joint Genome Institute"/>
            <person name="Martino E."/>
            <person name="Morin E."/>
            <person name="Grelet G."/>
            <person name="Kuo A."/>
            <person name="Kohler A."/>
            <person name="Daghino S."/>
            <person name="Barry K."/>
            <person name="Choi C."/>
            <person name="Cichocki N."/>
            <person name="Clum A."/>
            <person name="Copeland A."/>
            <person name="Hainaut M."/>
            <person name="Haridas S."/>
            <person name="Labutti K."/>
            <person name="Lindquist E."/>
            <person name="Lipzen A."/>
            <person name="Khouja H.-R."/>
            <person name="Murat C."/>
            <person name="Ohm R."/>
            <person name="Olson A."/>
            <person name="Spatafora J."/>
            <person name="Veneault-Fourrey C."/>
            <person name="Henrissat B."/>
            <person name="Grigoriev I."/>
            <person name="Martin F."/>
            <person name="Perotto S."/>
        </authorList>
    </citation>
    <scope>NUCLEOTIDE SEQUENCE [LARGE SCALE GENOMIC DNA]</scope>
    <source>
        <strain evidence="2 3">UAMH 7357</strain>
    </source>
</reference>
<proteinExistence type="predicted"/>
<feature type="compositionally biased region" description="Basic residues" evidence="1">
    <location>
        <begin position="33"/>
        <end position="42"/>
    </location>
</feature>
<protein>
    <submittedName>
        <fullName evidence="2">Uncharacterized protein</fullName>
    </submittedName>
</protein>
<dbReference type="Proteomes" id="UP000235672">
    <property type="component" value="Unassembled WGS sequence"/>
</dbReference>
<evidence type="ECO:0000313" key="2">
    <source>
        <dbReference type="EMBL" id="PMD21186.1"/>
    </source>
</evidence>
<keyword evidence="3" id="KW-1185">Reference proteome</keyword>
<feature type="region of interest" description="Disordered" evidence="1">
    <location>
        <begin position="1"/>
        <end position="56"/>
    </location>
</feature>
<evidence type="ECO:0000313" key="3">
    <source>
        <dbReference type="Proteomes" id="UP000235672"/>
    </source>
</evidence>
<gene>
    <name evidence="2" type="ORF">NA56DRAFT_645881</name>
</gene>
<sequence length="56" mass="6113">MFAQESVGASDEIGVQCPENPTSENWPQAILRHGTRNPRHLPKYNNKALSAPTPVG</sequence>
<dbReference type="EMBL" id="KZ613482">
    <property type="protein sequence ID" value="PMD21186.1"/>
    <property type="molecule type" value="Genomic_DNA"/>
</dbReference>